<reference evidence="3 4" key="1">
    <citation type="submission" date="2020-08" db="EMBL/GenBank/DDBJ databases">
        <title>Genomic Encyclopedia of Type Strains, Phase IV (KMG-IV): sequencing the most valuable type-strain genomes for metagenomic binning, comparative biology and taxonomic classification.</title>
        <authorList>
            <person name="Goeker M."/>
        </authorList>
    </citation>
    <scope>NUCLEOTIDE SEQUENCE [LARGE SCALE GENOMIC DNA]</scope>
    <source>
        <strain evidence="3 4">DSM 26723</strain>
    </source>
</reference>
<comment type="caution">
    <text evidence="3">The sequence shown here is derived from an EMBL/GenBank/DDBJ whole genome shotgun (WGS) entry which is preliminary data.</text>
</comment>
<dbReference type="CDD" id="cd07247">
    <property type="entry name" value="SgaA_N_like"/>
    <property type="match status" value="2"/>
</dbReference>
<organism evidence="3 4">
    <name type="scientific">Povalibacter uvarum</name>
    <dbReference type="NCBI Taxonomy" id="732238"/>
    <lineage>
        <taxon>Bacteria</taxon>
        <taxon>Pseudomonadati</taxon>
        <taxon>Pseudomonadota</taxon>
        <taxon>Gammaproteobacteria</taxon>
        <taxon>Steroidobacterales</taxon>
        <taxon>Steroidobacteraceae</taxon>
        <taxon>Povalibacter</taxon>
    </lineage>
</organism>
<dbReference type="InterPro" id="IPR029068">
    <property type="entry name" value="Glyas_Bleomycin-R_OHBP_Dase"/>
</dbReference>
<feature type="domain" description="VOC" evidence="2">
    <location>
        <begin position="133"/>
        <end position="249"/>
    </location>
</feature>
<dbReference type="Gene3D" id="3.10.180.10">
    <property type="entry name" value="2,3-Dihydroxybiphenyl 1,2-Dioxygenase, domain 1"/>
    <property type="match status" value="2"/>
</dbReference>
<proteinExistence type="predicted"/>
<dbReference type="PANTHER" id="PTHR33993:SF14">
    <property type="entry name" value="GB|AAF24581.1"/>
    <property type="match status" value="1"/>
</dbReference>
<feature type="compositionally biased region" description="Basic residues" evidence="1">
    <location>
        <begin position="327"/>
        <end position="363"/>
    </location>
</feature>
<protein>
    <submittedName>
        <fullName evidence="3">Putative enzyme related to lactoylglutathione lyase</fullName>
    </submittedName>
</protein>
<evidence type="ECO:0000256" key="1">
    <source>
        <dbReference type="SAM" id="MobiDB-lite"/>
    </source>
</evidence>
<dbReference type="InterPro" id="IPR052164">
    <property type="entry name" value="Anthracycline_SecMetBiosynth"/>
</dbReference>
<evidence type="ECO:0000313" key="4">
    <source>
        <dbReference type="Proteomes" id="UP000588068"/>
    </source>
</evidence>
<dbReference type="GO" id="GO:0016829">
    <property type="term" value="F:lyase activity"/>
    <property type="evidence" value="ECO:0007669"/>
    <property type="project" value="UniProtKB-KW"/>
</dbReference>
<keyword evidence="3" id="KW-0456">Lyase</keyword>
<dbReference type="InterPro" id="IPR037523">
    <property type="entry name" value="VOC_core"/>
</dbReference>
<dbReference type="Pfam" id="PF00903">
    <property type="entry name" value="Glyoxalase"/>
    <property type="match status" value="1"/>
</dbReference>
<dbReference type="EMBL" id="JACHHZ010000004">
    <property type="protein sequence ID" value="MBB6094468.1"/>
    <property type="molecule type" value="Genomic_DNA"/>
</dbReference>
<keyword evidence="4" id="KW-1185">Reference proteome</keyword>
<dbReference type="InterPro" id="IPR004360">
    <property type="entry name" value="Glyas_Fos-R_dOase_dom"/>
</dbReference>
<feature type="compositionally biased region" description="Basic residues" evidence="1">
    <location>
        <begin position="273"/>
        <end position="289"/>
    </location>
</feature>
<feature type="region of interest" description="Disordered" evidence="1">
    <location>
        <begin position="267"/>
        <end position="363"/>
    </location>
</feature>
<dbReference type="SUPFAM" id="SSF54593">
    <property type="entry name" value="Glyoxalase/Bleomycin resistance protein/Dihydroxybiphenyl dioxygenase"/>
    <property type="match status" value="2"/>
</dbReference>
<dbReference type="Pfam" id="PF18029">
    <property type="entry name" value="Glyoxalase_6"/>
    <property type="match status" value="1"/>
</dbReference>
<dbReference type="AlphaFoldDB" id="A0A841HQU2"/>
<dbReference type="Proteomes" id="UP000588068">
    <property type="component" value="Unassembled WGS sequence"/>
</dbReference>
<dbReference type="InterPro" id="IPR041581">
    <property type="entry name" value="Glyoxalase_6"/>
</dbReference>
<evidence type="ECO:0000259" key="2">
    <source>
        <dbReference type="PROSITE" id="PS51819"/>
    </source>
</evidence>
<feature type="compositionally biased region" description="Basic residues" evidence="1">
    <location>
        <begin position="304"/>
        <end position="318"/>
    </location>
</feature>
<name>A0A841HQU2_9GAMM</name>
<feature type="domain" description="VOC" evidence="2">
    <location>
        <begin position="9"/>
        <end position="119"/>
    </location>
</feature>
<dbReference type="RefSeq" id="WP_184333889.1">
    <property type="nucleotide sequence ID" value="NZ_JACHHZ010000004.1"/>
</dbReference>
<accession>A0A841HQU2</accession>
<dbReference type="PANTHER" id="PTHR33993">
    <property type="entry name" value="GLYOXALASE-RELATED"/>
    <property type="match status" value="1"/>
</dbReference>
<dbReference type="PROSITE" id="PS51819">
    <property type="entry name" value="VOC"/>
    <property type="match status" value="2"/>
</dbReference>
<gene>
    <name evidence="3" type="ORF">HNQ60_003355</name>
</gene>
<sequence>MADQSLRGRFVWHELKTPNAGESHAFYQRVVGWKAQPWERDTSYTLLSGGGEPIAATVASEGDEPQWIHYIGTADVDATVAQATELGATVTKEPTDIPNGARYAILSDPQGATFAVYASPPPHQREKDPRRGQFSWMELASTDAKAALDFYCTLFGWERSAAHDMGPLGFYYVFSRNGRDLGGAFDKPAAMPGPSAWLGYIRGKDLDKVAQVAKKAGGTLINGPMEVPGGDWIAQFVDAHGAAFAVHVLKNDLAQAAAHPQMELAVEAEAPPPRKKAAAKKPAAKKPAAKAKPAEKKSTAAPKRVAKKSGKKTTKRSTSKASTVRGRSVKAKAKAKTAGRKRSAVVAKKSAKNKTRARPKKGK</sequence>
<evidence type="ECO:0000313" key="3">
    <source>
        <dbReference type="EMBL" id="MBB6094468.1"/>
    </source>
</evidence>